<feature type="compositionally biased region" description="Polar residues" evidence="1">
    <location>
        <begin position="39"/>
        <end position="50"/>
    </location>
</feature>
<feature type="non-terminal residue" evidence="2">
    <location>
        <position position="1"/>
    </location>
</feature>
<evidence type="ECO:0000313" key="3">
    <source>
        <dbReference type="Proteomes" id="UP000604046"/>
    </source>
</evidence>
<organism evidence="2 3">
    <name type="scientific">Symbiodinium natans</name>
    <dbReference type="NCBI Taxonomy" id="878477"/>
    <lineage>
        <taxon>Eukaryota</taxon>
        <taxon>Sar</taxon>
        <taxon>Alveolata</taxon>
        <taxon>Dinophyceae</taxon>
        <taxon>Suessiales</taxon>
        <taxon>Symbiodiniaceae</taxon>
        <taxon>Symbiodinium</taxon>
    </lineage>
</organism>
<name>A0A812S497_9DINO</name>
<dbReference type="EMBL" id="CAJNDS010002398">
    <property type="protein sequence ID" value="CAE7460197.1"/>
    <property type="molecule type" value="Genomic_DNA"/>
</dbReference>
<dbReference type="Proteomes" id="UP000604046">
    <property type="component" value="Unassembled WGS sequence"/>
</dbReference>
<evidence type="ECO:0000313" key="2">
    <source>
        <dbReference type="EMBL" id="CAE7460197.1"/>
    </source>
</evidence>
<feature type="region of interest" description="Disordered" evidence="1">
    <location>
        <begin position="1"/>
        <end position="50"/>
    </location>
</feature>
<comment type="caution">
    <text evidence="2">The sequence shown here is derived from an EMBL/GenBank/DDBJ whole genome shotgun (WGS) entry which is preliminary data.</text>
</comment>
<protein>
    <submittedName>
        <fullName evidence="2">Uncharacterized protein</fullName>
    </submittedName>
</protein>
<evidence type="ECO:0000256" key="1">
    <source>
        <dbReference type="SAM" id="MobiDB-lite"/>
    </source>
</evidence>
<gene>
    <name evidence="2" type="ORF">SNAT2548_LOCUS25540</name>
</gene>
<feature type="non-terminal residue" evidence="2">
    <location>
        <position position="50"/>
    </location>
</feature>
<reference evidence="2" key="1">
    <citation type="submission" date="2021-02" db="EMBL/GenBank/DDBJ databases">
        <authorList>
            <person name="Dougan E. K."/>
            <person name="Rhodes N."/>
            <person name="Thang M."/>
            <person name="Chan C."/>
        </authorList>
    </citation>
    <scope>NUCLEOTIDE SEQUENCE</scope>
</reference>
<keyword evidence="3" id="KW-1185">Reference proteome</keyword>
<proteinExistence type="predicted"/>
<dbReference type="AlphaFoldDB" id="A0A812S497"/>
<sequence>LGHEDFSKLLASSESSEGLPVSRCNAMKAGPERGGPPVKTQNEWRLPSFT</sequence>
<accession>A0A812S497</accession>